<sequence>MSTIGLYSTLYSRLSECAELLDQTLIQLKQNQQEKISEQQQKLGNLLMSLTQSPKGIEAQLLVILLQDSPNKSLTEWSRLGHKLLSNQVTSTEITKLEGLARILEYERADTSARMRGGNAS</sequence>
<name>A0ABR8HMY7_NOSPU</name>
<evidence type="ECO:0000313" key="1">
    <source>
        <dbReference type="EMBL" id="MBD2616512.1"/>
    </source>
</evidence>
<organism evidence="1 2">
    <name type="scientific">Nostoc punctiforme FACHB-252</name>
    <dbReference type="NCBI Taxonomy" id="1357509"/>
    <lineage>
        <taxon>Bacteria</taxon>
        <taxon>Bacillati</taxon>
        <taxon>Cyanobacteriota</taxon>
        <taxon>Cyanophyceae</taxon>
        <taxon>Nostocales</taxon>
        <taxon>Nostocaceae</taxon>
        <taxon>Nostoc</taxon>
    </lineage>
</organism>
<comment type="caution">
    <text evidence="1">The sequence shown here is derived from an EMBL/GenBank/DDBJ whole genome shotgun (WGS) entry which is preliminary data.</text>
</comment>
<dbReference type="RefSeq" id="WP_190952936.1">
    <property type="nucleotide sequence ID" value="NZ_JACJTC010000058.1"/>
</dbReference>
<reference evidence="1 2" key="1">
    <citation type="journal article" date="2020" name="ISME J.">
        <title>Comparative genomics reveals insights into cyanobacterial evolution and habitat adaptation.</title>
        <authorList>
            <person name="Chen M.Y."/>
            <person name="Teng W.K."/>
            <person name="Zhao L."/>
            <person name="Hu C.X."/>
            <person name="Zhou Y.K."/>
            <person name="Han B.P."/>
            <person name="Song L.R."/>
            <person name="Shu W.S."/>
        </authorList>
    </citation>
    <scope>NUCLEOTIDE SEQUENCE [LARGE SCALE GENOMIC DNA]</scope>
    <source>
        <strain evidence="1 2">FACHB-252</strain>
    </source>
</reference>
<gene>
    <name evidence="1" type="ORF">H6G94_35740</name>
</gene>
<dbReference type="Proteomes" id="UP000606396">
    <property type="component" value="Unassembled WGS sequence"/>
</dbReference>
<protein>
    <submittedName>
        <fullName evidence="1">Uncharacterized protein</fullName>
    </submittedName>
</protein>
<dbReference type="EMBL" id="JACJTC010000058">
    <property type="protein sequence ID" value="MBD2616512.1"/>
    <property type="molecule type" value="Genomic_DNA"/>
</dbReference>
<evidence type="ECO:0000313" key="2">
    <source>
        <dbReference type="Proteomes" id="UP000606396"/>
    </source>
</evidence>
<proteinExistence type="predicted"/>
<keyword evidence="2" id="KW-1185">Reference proteome</keyword>
<accession>A0ABR8HMY7</accession>